<reference evidence="1" key="1">
    <citation type="submission" date="2021-02" db="EMBL/GenBank/DDBJ databases">
        <authorList>
            <person name="Nowell W R."/>
        </authorList>
    </citation>
    <scope>NUCLEOTIDE SEQUENCE</scope>
</reference>
<keyword evidence="2" id="KW-1185">Reference proteome</keyword>
<protein>
    <submittedName>
        <fullName evidence="1">Uncharacterized protein</fullName>
    </submittedName>
</protein>
<sequence length="63" mass="7327">EQYRQYRFETKQYDKFTGANETTGGGRRTRGLTFRSCLSFSSQTTQARSSNIRYDLRYIGSPS</sequence>
<gene>
    <name evidence="1" type="ORF">XAT740_LOCUS63903</name>
</gene>
<accession>A0A816HS21</accession>
<evidence type="ECO:0000313" key="2">
    <source>
        <dbReference type="Proteomes" id="UP000663828"/>
    </source>
</evidence>
<name>A0A816HS21_ADIRI</name>
<proteinExistence type="predicted"/>
<feature type="non-terminal residue" evidence="1">
    <location>
        <position position="1"/>
    </location>
</feature>
<dbReference type="Proteomes" id="UP000663828">
    <property type="component" value="Unassembled WGS sequence"/>
</dbReference>
<comment type="caution">
    <text evidence="1">The sequence shown here is derived from an EMBL/GenBank/DDBJ whole genome shotgun (WGS) entry which is preliminary data.</text>
</comment>
<organism evidence="1 2">
    <name type="scientific">Adineta ricciae</name>
    <name type="common">Rotifer</name>
    <dbReference type="NCBI Taxonomy" id="249248"/>
    <lineage>
        <taxon>Eukaryota</taxon>
        <taxon>Metazoa</taxon>
        <taxon>Spiralia</taxon>
        <taxon>Gnathifera</taxon>
        <taxon>Rotifera</taxon>
        <taxon>Eurotatoria</taxon>
        <taxon>Bdelloidea</taxon>
        <taxon>Adinetida</taxon>
        <taxon>Adinetidae</taxon>
        <taxon>Adineta</taxon>
    </lineage>
</organism>
<dbReference type="AlphaFoldDB" id="A0A816HS21"/>
<dbReference type="EMBL" id="CAJNOR010020762">
    <property type="protein sequence ID" value="CAF1690799.1"/>
    <property type="molecule type" value="Genomic_DNA"/>
</dbReference>
<evidence type="ECO:0000313" key="1">
    <source>
        <dbReference type="EMBL" id="CAF1690799.1"/>
    </source>
</evidence>